<comment type="caution">
    <text evidence="2">The sequence shown here is derived from an EMBL/GenBank/DDBJ whole genome shotgun (WGS) entry which is preliminary data.</text>
</comment>
<keyword evidence="3" id="KW-1185">Reference proteome</keyword>
<name>A0A8J3T7F7_9ACTN</name>
<evidence type="ECO:0000313" key="2">
    <source>
        <dbReference type="EMBL" id="GII05821.1"/>
    </source>
</evidence>
<feature type="compositionally biased region" description="Low complexity" evidence="1">
    <location>
        <begin position="15"/>
        <end position="37"/>
    </location>
</feature>
<evidence type="ECO:0000313" key="3">
    <source>
        <dbReference type="Proteomes" id="UP000634476"/>
    </source>
</evidence>
<proteinExistence type="predicted"/>
<dbReference type="Proteomes" id="UP000634476">
    <property type="component" value="Unassembled WGS sequence"/>
</dbReference>
<dbReference type="AlphaFoldDB" id="A0A8J3T7F7"/>
<accession>A0A8J3T7F7</accession>
<evidence type="ECO:0000256" key="1">
    <source>
        <dbReference type="SAM" id="MobiDB-lite"/>
    </source>
</evidence>
<sequence length="85" mass="8461">MNDPTQGGHERNDPVSRAPHPRAAAASAGPAGAVRPGTGPIRDLVIHGHRGIGASGTPLTIAAGDGIHPGVGKRMVALSTWVGGF</sequence>
<organism evidence="2 3">
    <name type="scientific">Planobispora takensis</name>
    <dbReference type="NCBI Taxonomy" id="1367882"/>
    <lineage>
        <taxon>Bacteria</taxon>
        <taxon>Bacillati</taxon>
        <taxon>Actinomycetota</taxon>
        <taxon>Actinomycetes</taxon>
        <taxon>Streptosporangiales</taxon>
        <taxon>Streptosporangiaceae</taxon>
        <taxon>Planobispora</taxon>
    </lineage>
</organism>
<protein>
    <submittedName>
        <fullName evidence="2">Uncharacterized protein</fullName>
    </submittedName>
</protein>
<reference evidence="2" key="1">
    <citation type="submission" date="2021-01" db="EMBL/GenBank/DDBJ databases">
        <title>Whole genome shotgun sequence of Planobispora takensis NBRC 109077.</title>
        <authorList>
            <person name="Komaki H."/>
            <person name="Tamura T."/>
        </authorList>
    </citation>
    <scope>NUCLEOTIDE SEQUENCE</scope>
    <source>
        <strain evidence="2">NBRC 109077</strain>
    </source>
</reference>
<gene>
    <name evidence="2" type="ORF">Pta02_78290</name>
</gene>
<feature type="region of interest" description="Disordered" evidence="1">
    <location>
        <begin position="1"/>
        <end position="42"/>
    </location>
</feature>
<dbReference type="EMBL" id="BOOK01000081">
    <property type="protein sequence ID" value="GII05821.1"/>
    <property type="molecule type" value="Genomic_DNA"/>
</dbReference>